<dbReference type="Pfam" id="PF00708">
    <property type="entry name" value="Acylphosphatase"/>
    <property type="match status" value="1"/>
</dbReference>
<comment type="similarity">
    <text evidence="3 10">Belongs to the carbamoyltransferase HypF family.</text>
</comment>
<keyword evidence="15" id="KW-1185">Reference proteome</keyword>
<gene>
    <name evidence="14" type="primary">hypF</name>
    <name evidence="14" type="ORF">NVS47_13935</name>
</gene>
<dbReference type="InterPro" id="IPR004421">
    <property type="entry name" value="Carbamoyltransferase_HypF"/>
</dbReference>
<evidence type="ECO:0000256" key="11">
    <source>
        <dbReference type="PROSITE-ProRule" id="PRU00520"/>
    </source>
</evidence>
<evidence type="ECO:0000256" key="3">
    <source>
        <dbReference type="ARBA" id="ARBA00008097"/>
    </source>
</evidence>
<evidence type="ECO:0000256" key="7">
    <source>
        <dbReference type="ARBA" id="ARBA00022833"/>
    </source>
</evidence>
<comment type="caution">
    <text evidence="14">The sequence shown here is derived from an EMBL/GenBank/DDBJ whole genome shotgun (WGS) entry which is preliminary data.</text>
</comment>
<dbReference type="Gene3D" id="3.30.110.120">
    <property type="match status" value="1"/>
</dbReference>
<dbReference type="SUPFAM" id="SSF54975">
    <property type="entry name" value="Acylphosphatase/BLUF domain-like"/>
    <property type="match status" value="1"/>
</dbReference>
<dbReference type="SUPFAM" id="SSF53067">
    <property type="entry name" value="Actin-like ATPase domain"/>
    <property type="match status" value="1"/>
</dbReference>
<comment type="similarity">
    <text evidence="2">Belongs to the acylphosphatase family.</text>
</comment>
<protein>
    <recommendedName>
        <fullName evidence="10">Carbamoyltransferase</fullName>
        <ecNumber evidence="10">6.2.-.-</ecNumber>
    </recommendedName>
</protein>
<keyword evidence="5" id="KW-0479">Metal-binding</keyword>
<dbReference type="PROSITE" id="PS51160">
    <property type="entry name" value="ACYLPHOSPHATASE_3"/>
    <property type="match status" value="1"/>
</dbReference>
<dbReference type="Pfam" id="PF07503">
    <property type="entry name" value="zf-HYPF"/>
    <property type="match status" value="2"/>
</dbReference>
<evidence type="ECO:0000256" key="1">
    <source>
        <dbReference type="ARBA" id="ARBA00004711"/>
    </source>
</evidence>
<feature type="domain" description="YrdC-like" evidence="13">
    <location>
        <begin position="215"/>
        <end position="400"/>
    </location>
</feature>
<dbReference type="InterPro" id="IPR036046">
    <property type="entry name" value="Acylphosphatase-like_dom_sf"/>
</dbReference>
<dbReference type="InterPro" id="IPR017945">
    <property type="entry name" value="DHBP_synth_RibB-like_a/b_dom"/>
</dbReference>
<proteinExistence type="inferred from homology"/>
<dbReference type="InterPro" id="IPR043129">
    <property type="entry name" value="ATPase_NBD"/>
</dbReference>
<evidence type="ECO:0000256" key="9">
    <source>
        <dbReference type="ARBA" id="ARBA00048220"/>
    </source>
</evidence>
<dbReference type="InterPro" id="IPR051060">
    <property type="entry name" value="Carbamoyltrans_HypF-like"/>
</dbReference>
<evidence type="ECO:0000256" key="2">
    <source>
        <dbReference type="ARBA" id="ARBA00005614"/>
    </source>
</evidence>
<dbReference type="PIRSF" id="PIRSF006256">
    <property type="entry name" value="CMPcnvr_hdrg_mat"/>
    <property type="match status" value="1"/>
</dbReference>
<comment type="catalytic activity">
    <reaction evidence="9">
        <text>C-terminal L-cysteinyl-[HypE protein] + carbamoyl phosphate + ATP + H2O = C-terminal S-carboxamide-L-cysteinyl-[HypE protein] + AMP + phosphate + diphosphate + H(+)</text>
        <dbReference type="Rhea" id="RHEA:55636"/>
        <dbReference type="Rhea" id="RHEA-COMP:14247"/>
        <dbReference type="Rhea" id="RHEA-COMP:14392"/>
        <dbReference type="ChEBI" id="CHEBI:15377"/>
        <dbReference type="ChEBI" id="CHEBI:15378"/>
        <dbReference type="ChEBI" id="CHEBI:30616"/>
        <dbReference type="ChEBI" id="CHEBI:33019"/>
        <dbReference type="ChEBI" id="CHEBI:43474"/>
        <dbReference type="ChEBI" id="CHEBI:58228"/>
        <dbReference type="ChEBI" id="CHEBI:76913"/>
        <dbReference type="ChEBI" id="CHEBI:139126"/>
        <dbReference type="ChEBI" id="CHEBI:456215"/>
    </reaction>
</comment>
<sequence>MYEPKNEPMNDLASYTVYITGIVQGVGMRPYIFKTAEHLGLRGWVSNQGSGVVMEIAGRRISIREFLKVLSENPPAGAKINRIKIKPQCYGEYPNFSIITSSSNSSDNQLPGFIPPDTAICDQCIKEISDQTNRRYLYPFTNCTTCGPRYSIMKTLPYDRVNTSMAAFEMCPACRSEYESPDNRRFHAQSNCCPDCGPKLTLMDSKGKQLDSGSIHPVAAAVQLLRDGRLIGIKGLGGYHIACNAQDEKAIDTLRKRKRRPEKPLAVMPASLEAARLICRVTDKEEETLTSIQRPIVLLKKRFPEILPKNIAPGINRLGVMLPYTPLHHLLFQEGLQYLIMTSGNVSGMPICYQDGAALAELRDIVDFFLIHDREILTPIDDSVVRIIDEEVMVSRSARGYAPSALQINSDSECEIMAMGAEQKSSLCLLHQGFAHATQYLGNLDDMNSYQEYLQVMKNMQVLLGAEPQFIAHDLHPGYLSTQWAMKQSAAKIPIQHHHAHMAACMAENSLTEDAIGIIYDGTGLGTDGAIWGGEFLVGSIGSIGSKGSKGKFARVGHWKYVTLQGGDSAVKEPWKSAASYLYAMGVESKEYLASVSSLKVKMIESAISNNINCFQSSSMGRLFDCAAALVMGKTHITYDAQAAIELENAIAAEVTDLTDFYPYFIDEKIDEEIDEKTDKKEEKLEIGYKEILSGILSDIKGGKEGKEGKTPGYISAKFHNTVCAATIDCVCKIRKKRGINNVVLSGGVFENTYLLRNLKVGLKERGFRTYYHRKIPTNDGGIALGQAVAAAHMIKEGNYVPGGSSKNCQD</sequence>
<dbReference type="Pfam" id="PF17788">
    <property type="entry name" value="HypF_C"/>
    <property type="match status" value="1"/>
</dbReference>
<dbReference type="GO" id="GO:0016874">
    <property type="term" value="F:ligase activity"/>
    <property type="evidence" value="ECO:0007669"/>
    <property type="project" value="UniProtKB-KW"/>
</dbReference>
<keyword evidence="6" id="KW-0863">Zinc-finger</keyword>
<dbReference type="SUPFAM" id="SSF55821">
    <property type="entry name" value="YrdC/RibB"/>
    <property type="match status" value="1"/>
</dbReference>
<dbReference type="RefSeq" id="WP_257913924.1">
    <property type="nucleotide sequence ID" value="NZ_JANPWE010000008.1"/>
</dbReference>
<dbReference type="Proteomes" id="UP001524944">
    <property type="component" value="Unassembled WGS sequence"/>
</dbReference>
<feature type="active site" evidence="11">
    <location>
        <position position="47"/>
    </location>
</feature>
<name>A0ABT1Y6T0_9FIRM</name>
<dbReference type="Gene3D" id="3.90.870.50">
    <property type="match status" value="1"/>
</dbReference>
<feature type="domain" description="Acylphosphatase-like" evidence="12">
    <location>
        <begin position="14"/>
        <end position="100"/>
    </location>
</feature>
<dbReference type="InterPro" id="IPR006070">
    <property type="entry name" value="Sua5-like_dom"/>
</dbReference>
<evidence type="ECO:0000259" key="12">
    <source>
        <dbReference type="PROSITE" id="PS51160"/>
    </source>
</evidence>
<dbReference type="EC" id="6.2.-.-" evidence="10"/>
<evidence type="ECO:0000256" key="5">
    <source>
        <dbReference type="ARBA" id="ARBA00022723"/>
    </source>
</evidence>
<evidence type="ECO:0000256" key="6">
    <source>
        <dbReference type="ARBA" id="ARBA00022771"/>
    </source>
</evidence>
<dbReference type="Pfam" id="PF01300">
    <property type="entry name" value="Sua5_yciO_yrdC"/>
    <property type="match status" value="1"/>
</dbReference>
<dbReference type="PROSITE" id="PS51163">
    <property type="entry name" value="YRDC"/>
    <property type="match status" value="1"/>
</dbReference>
<dbReference type="Pfam" id="PF22521">
    <property type="entry name" value="HypF_C_2"/>
    <property type="match status" value="1"/>
</dbReference>
<evidence type="ECO:0000313" key="15">
    <source>
        <dbReference type="Proteomes" id="UP001524944"/>
    </source>
</evidence>
<keyword evidence="4 14" id="KW-0436">Ligase</keyword>
<evidence type="ECO:0000313" key="14">
    <source>
        <dbReference type="EMBL" id="MCR6546598.1"/>
    </source>
</evidence>
<dbReference type="PANTHER" id="PTHR42959">
    <property type="entry name" value="CARBAMOYLTRANSFERASE"/>
    <property type="match status" value="1"/>
</dbReference>
<organism evidence="14 15">
    <name type="scientific">Dehalobacterium formicoaceticum</name>
    <dbReference type="NCBI Taxonomy" id="51515"/>
    <lineage>
        <taxon>Bacteria</taxon>
        <taxon>Bacillati</taxon>
        <taxon>Bacillota</taxon>
        <taxon>Clostridia</taxon>
        <taxon>Eubacteriales</taxon>
        <taxon>Peptococcaceae</taxon>
        <taxon>Dehalobacterium</taxon>
    </lineage>
</organism>
<accession>A0ABT1Y6T0</accession>
<evidence type="ECO:0000259" key="13">
    <source>
        <dbReference type="PROSITE" id="PS51163"/>
    </source>
</evidence>
<dbReference type="Gene3D" id="3.30.420.40">
    <property type="match status" value="1"/>
</dbReference>
<keyword evidence="7" id="KW-0862">Zinc</keyword>
<feature type="active site" evidence="11">
    <location>
        <position position="29"/>
    </location>
</feature>
<dbReference type="PANTHER" id="PTHR42959:SF1">
    <property type="entry name" value="CARBAMOYLTRANSFERASE HYPF"/>
    <property type="match status" value="1"/>
</dbReference>
<dbReference type="EMBL" id="JANPWE010000008">
    <property type="protein sequence ID" value="MCR6546598.1"/>
    <property type="molecule type" value="Genomic_DNA"/>
</dbReference>
<dbReference type="InterPro" id="IPR001792">
    <property type="entry name" value="Acylphosphatase-like_dom"/>
</dbReference>
<dbReference type="InterPro" id="IPR017968">
    <property type="entry name" value="Acylphosphatase_CS"/>
</dbReference>
<dbReference type="InterPro" id="IPR011125">
    <property type="entry name" value="Znf_HypF"/>
</dbReference>
<evidence type="ECO:0000256" key="10">
    <source>
        <dbReference type="PIRNR" id="PIRNR006256"/>
    </source>
</evidence>
<dbReference type="NCBIfam" id="TIGR00143">
    <property type="entry name" value="hypF"/>
    <property type="match status" value="1"/>
</dbReference>
<dbReference type="PROSITE" id="PS00150">
    <property type="entry name" value="ACYLPHOSPHATASE_1"/>
    <property type="match status" value="1"/>
</dbReference>
<dbReference type="InterPro" id="IPR055128">
    <property type="entry name" value="HypF_C_2"/>
</dbReference>
<comment type="catalytic activity">
    <reaction evidence="8 11">
        <text>an acyl phosphate + H2O = a carboxylate + phosphate + H(+)</text>
        <dbReference type="Rhea" id="RHEA:14965"/>
        <dbReference type="ChEBI" id="CHEBI:15377"/>
        <dbReference type="ChEBI" id="CHEBI:15378"/>
        <dbReference type="ChEBI" id="CHEBI:29067"/>
        <dbReference type="ChEBI" id="CHEBI:43474"/>
        <dbReference type="ChEBI" id="CHEBI:59918"/>
        <dbReference type="EC" id="3.6.1.7"/>
    </reaction>
</comment>
<dbReference type="InterPro" id="IPR041440">
    <property type="entry name" value="HypF_C"/>
</dbReference>
<evidence type="ECO:0000256" key="4">
    <source>
        <dbReference type="ARBA" id="ARBA00022598"/>
    </source>
</evidence>
<reference evidence="14 15" key="1">
    <citation type="submission" date="2022-08" db="EMBL/GenBank/DDBJ databases">
        <title>Proteogenomics of the novel Dehalobacterium formicoaceticum strain EZ94 highlights a key role of methyltransferases during anaerobic dichloromethane degradation.</title>
        <authorList>
            <person name="Wasmund K."/>
        </authorList>
    </citation>
    <scope>NUCLEOTIDE SEQUENCE [LARGE SCALE GENOMIC DNA]</scope>
    <source>
        <strain evidence="14 15">EZ94</strain>
    </source>
</reference>
<comment type="pathway">
    <text evidence="1">Protein modification; [NiFe] hydrogenase maturation.</text>
</comment>
<keyword evidence="11" id="KW-0378">Hydrolase</keyword>
<dbReference type="Gene3D" id="3.30.420.360">
    <property type="match status" value="1"/>
</dbReference>
<evidence type="ECO:0000256" key="8">
    <source>
        <dbReference type="ARBA" id="ARBA00047645"/>
    </source>
</evidence>